<evidence type="ECO:0000256" key="11">
    <source>
        <dbReference type="PIRNR" id="PIRNR005719"/>
    </source>
</evidence>
<evidence type="ECO:0000313" key="16">
    <source>
        <dbReference type="Proteomes" id="UP000677054"/>
    </source>
</evidence>
<dbReference type="Gene3D" id="1.20.1060.20">
    <property type="match status" value="1"/>
</dbReference>
<evidence type="ECO:0000256" key="7">
    <source>
        <dbReference type="ARBA" id="ARBA00023054"/>
    </source>
</evidence>
<proteinExistence type="inferred from homology"/>
<dbReference type="Pfam" id="PF02463">
    <property type="entry name" value="SMC_N"/>
    <property type="match status" value="1"/>
</dbReference>
<feature type="coiled-coil region" evidence="12">
    <location>
        <begin position="207"/>
        <end position="234"/>
    </location>
</feature>
<dbReference type="GO" id="GO:0051301">
    <property type="term" value="P:cell division"/>
    <property type="evidence" value="ECO:0007669"/>
    <property type="project" value="UniProtKB-KW"/>
</dbReference>
<dbReference type="InterPro" id="IPR027417">
    <property type="entry name" value="P-loop_NTPase"/>
</dbReference>
<dbReference type="Gene3D" id="3.40.50.300">
    <property type="entry name" value="P-loop containing nucleotide triphosphate hydrolases"/>
    <property type="match status" value="2"/>
</dbReference>
<dbReference type="EMBL" id="CAJPEV010000287">
    <property type="protein sequence ID" value="CAG0883478.1"/>
    <property type="molecule type" value="Genomic_DNA"/>
</dbReference>
<feature type="coiled-coil region" evidence="12">
    <location>
        <begin position="495"/>
        <end position="522"/>
    </location>
</feature>
<evidence type="ECO:0000259" key="14">
    <source>
        <dbReference type="SMART" id="SM00968"/>
    </source>
</evidence>
<feature type="coiled-coil region" evidence="12">
    <location>
        <begin position="996"/>
        <end position="1051"/>
    </location>
</feature>
<keyword evidence="6" id="KW-0067">ATP-binding</keyword>
<comment type="similarity">
    <text evidence="2">Belongs to the SMC family. SMC4 subfamily.</text>
</comment>
<dbReference type="OrthoDB" id="5575062at2759"/>
<name>A0A7R9A436_9CRUS</name>
<dbReference type="PANTHER" id="PTHR18937">
    <property type="entry name" value="STRUCTURAL MAINTENANCE OF CHROMOSOMES SMC FAMILY MEMBER"/>
    <property type="match status" value="1"/>
</dbReference>
<dbReference type="Pfam" id="PF06470">
    <property type="entry name" value="SMC_hinge"/>
    <property type="match status" value="1"/>
</dbReference>
<keyword evidence="16" id="KW-1185">Reference proteome</keyword>
<sequence length="1352" mass="153335">MSKMAGATTGESEVHETEESETDEYVMEEEGGIHIGDIYVPPPPPPALTMESTGPRLIISQIVIEDFKSYAGVQTLGPFNKSFSSIIGPNGSGKSNVIDSMLFVFGYRAQKIRSKKISVLIHNSREHPNIDKCTVSVHFKKITDKPDGGIIEVPGSEIVISRTAIKDNSSFYTIGNRRVQRQEVAKVLRSHGIDLDHNRFLILQEPLRLMEERVESLNEQRTSQLNRVKAIEKEKDQLEGPKNSAIKYLKKENDLTQGRNLLYQCHLRDKAKALEGAKKEQKEVENCFANLKEKLDAIAQKKKDKEATLKLIHENFEKATKEMESLKEQFKSLEQEDAKVNDEKKRKNQLRKKLQENIQAEQAKVEQLKKVPEKNIMKIQELEKASESAEEEEAKAEETLNLAMSNLQSDTKPLQEKKAVLETQLIDLKKDVNEAKAAMDMAHSDMDVYQRTERTESARLKQLQDQWQSATQQLQLKTIELDKLKESIPCMEKEFSEGKKELAELTEKEEGLNEEYQGLCLQLEESRSAMQASRNTNRVLDALMQQKRSGNIPGIIGRMGDLGSIDKRWDVAISTACPQLENILVETVNTGEECINFLKTHNIGRATFIALDQMQEYHRYANSTVRLHFSEHISSLAESSIKTPENVPRLFDLVQIKDDRFRPAFYFTLRDTLVAESLDQATRIAYGASRWRVVTLRGDLIEVSGIMSGGGKRASSGRMGCHISSAKTEVAPEQLAAMESRIKHVEKELNHIRNRKEELESNISQLTRDLRSSTAKHKKLQLEVPGLEEQVSRLASQIKEQEKKVAKVAPDPKELKKLEAEVHKSTQDYKKAMEKSSGIDKEVKRLHSKILEVNKSRTKEAQRCLDQAKNQVEKLSKEISRLTVEIQTSQRNLKKSEDKVESLKTEIEELGKALKELVGHQREVEGVASKNIQRSQQLKVLIIPEHKTFIYIQDVHPVLVVEGNPLSILLPLHLPPASVGLAVISCLGPDTAQEEKEELEEGGKKVKKKLDRLTEEENQLRKEKISFDEAMEKVSDTIKEIKTAMNQIKTKLGKLHLEEVEGEETKQLTTFTDQELDDTDRGAIKGKIASLEAELKDQKPNLKVIHEYQNKVGCNNCLRLGVCFLVLLHSNLVLILAIFVDLQMKQYLAKADELQQLTQRRDHLRSRLSDLKISRLNEFMTGFGIISMKLKEIYQMITQGGDAELELVNSLDPFEEGITFSVRPPKKSWKNISNLSGGEKTLSSLALVFALHYYRPTPIYVMDEIDAALDFRNVAIIGEYIQSRTKNAQFIIISLRTQMFELATTLVGIYKTNNSTHCVVMNPREITQMAKALTKPPGQLAGRKRRLDEDPN</sequence>
<feature type="coiled-coil region" evidence="12">
    <location>
        <begin position="274"/>
        <end position="438"/>
    </location>
</feature>
<organism evidence="15">
    <name type="scientific">Darwinula stevensoni</name>
    <dbReference type="NCBI Taxonomy" id="69355"/>
    <lineage>
        <taxon>Eukaryota</taxon>
        <taxon>Metazoa</taxon>
        <taxon>Ecdysozoa</taxon>
        <taxon>Arthropoda</taxon>
        <taxon>Crustacea</taxon>
        <taxon>Oligostraca</taxon>
        <taxon>Ostracoda</taxon>
        <taxon>Podocopa</taxon>
        <taxon>Podocopida</taxon>
        <taxon>Darwinulocopina</taxon>
        <taxon>Darwinuloidea</taxon>
        <taxon>Darwinulidae</taxon>
        <taxon>Darwinula</taxon>
    </lineage>
</organism>
<dbReference type="FunFam" id="3.30.70.1620:FF:000003">
    <property type="entry name" value="Structural maintenance of chromosomes 4"/>
    <property type="match status" value="1"/>
</dbReference>
<evidence type="ECO:0000256" key="8">
    <source>
        <dbReference type="ARBA" id="ARBA00023067"/>
    </source>
</evidence>
<dbReference type="Gene3D" id="3.30.70.1620">
    <property type="match status" value="1"/>
</dbReference>
<dbReference type="EMBL" id="LR899804">
    <property type="protein sequence ID" value="CAD7242567.1"/>
    <property type="molecule type" value="Genomic_DNA"/>
</dbReference>
<dbReference type="InterPro" id="IPR010935">
    <property type="entry name" value="SMC_hinge"/>
</dbReference>
<reference evidence="15" key="1">
    <citation type="submission" date="2020-11" db="EMBL/GenBank/DDBJ databases">
        <authorList>
            <person name="Tran Van P."/>
        </authorList>
    </citation>
    <scope>NUCLEOTIDE SEQUENCE</scope>
</reference>
<evidence type="ECO:0000256" key="5">
    <source>
        <dbReference type="ARBA" id="ARBA00022776"/>
    </source>
</evidence>
<dbReference type="GO" id="GO:0005524">
    <property type="term" value="F:ATP binding"/>
    <property type="evidence" value="ECO:0007669"/>
    <property type="project" value="UniProtKB-KW"/>
</dbReference>
<evidence type="ECO:0000256" key="10">
    <source>
        <dbReference type="ARBA" id="ARBA00023306"/>
    </source>
</evidence>
<evidence type="ECO:0000313" key="15">
    <source>
        <dbReference type="EMBL" id="CAD7242567.1"/>
    </source>
</evidence>
<evidence type="ECO:0000256" key="1">
    <source>
        <dbReference type="ARBA" id="ARBA00004123"/>
    </source>
</evidence>
<evidence type="ECO:0000256" key="13">
    <source>
        <dbReference type="SAM" id="MobiDB-lite"/>
    </source>
</evidence>
<dbReference type="SUPFAM" id="SSF75553">
    <property type="entry name" value="Smc hinge domain"/>
    <property type="match status" value="1"/>
</dbReference>
<evidence type="ECO:0000256" key="2">
    <source>
        <dbReference type="ARBA" id="ARBA00006005"/>
    </source>
</evidence>
<dbReference type="PIRSF" id="PIRSF005719">
    <property type="entry name" value="SMC"/>
    <property type="match status" value="1"/>
</dbReference>
<dbReference type="GO" id="GO:0007076">
    <property type="term" value="P:mitotic chromosome condensation"/>
    <property type="evidence" value="ECO:0007669"/>
    <property type="project" value="TreeGrafter"/>
</dbReference>
<evidence type="ECO:0000256" key="9">
    <source>
        <dbReference type="ARBA" id="ARBA00023242"/>
    </source>
</evidence>
<dbReference type="Proteomes" id="UP000677054">
    <property type="component" value="Unassembled WGS sequence"/>
</dbReference>
<comment type="subcellular location">
    <subcellularLocation>
        <location evidence="1 11">Nucleus</location>
    </subcellularLocation>
</comment>
<dbReference type="InterPro" id="IPR036277">
    <property type="entry name" value="SMC_hinge_sf"/>
</dbReference>
<feature type="domain" description="SMC hinge" evidence="14">
    <location>
        <begin position="553"/>
        <end position="685"/>
    </location>
</feature>
<keyword evidence="4" id="KW-0547">Nucleotide-binding</keyword>
<feature type="region of interest" description="Disordered" evidence="13">
    <location>
        <begin position="1"/>
        <end position="24"/>
    </location>
</feature>
<evidence type="ECO:0000256" key="4">
    <source>
        <dbReference type="ARBA" id="ARBA00022741"/>
    </source>
</evidence>
<dbReference type="GO" id="GO:0000796">
    <property type="term" value="C:condensin complex"/>
    <property type="evidence" value="ECO:0007669"/>
    <property type="project" value="TreeGrafter"/>
</dbReference>
<dbReference type="GO" id="GO:0005634">
    <property type="term" value="C:nucleus"/>
    <property type="evidence" value="ECO:0007669"/>
    <property type="project" value="UniProtKB-SubCell"/>
</dbReference>
<evidence type="ECO:0000256" key="3">
    <source>
        <dbReference type="ARBA" id="ARBA00022618"/>
    </source>
</evidence>
<keyword evidence="7 12" id="KW-0175">Coiled coil</keyword>
<dbReference type="Gene3D" id="1.20.1170.10">
    <property type="match status" value="1"/>
</dbReference>
<accession>A0A7R9A436</accession>
<protein>
    <recommendedName>
        <fullName evidence="11">Structural maintenance of chromosomes protein</fullName>
    </recommendedName>
</protein>
<dbReference type="SMART" id="SM00968">
    <property type="entry name" value="SMC_hinge"/>
    <property type="match status" value="1"/>
</dbReference>
<keyword evidence="8" id="KW-0226">DNA condensation</keyword>
<dbReference type="InterPro" id="IPR003395">
    <property type="entry name" value="RecF/RecN/SMC_N"/>
</dbReference>
<dbReference type="InterPro" id="IPR024704">
    <property type="entry name" value="SMC"/>
</dbReference>
<dbReference type="PANTHER" id="PTHR18937:SF172">
    <property type="entry name" value="STRUCTURAL MAINTENANCE OF CHROMOSOMES PROTEIN"/>
    <property type="match status" value="1"/>
</dbReference>
<keyword evidence="5" id="KW-0498">Mitosis</keyword>
<evidence type="ECO:0000256" key="6">
    <source>
        <dbReference type="ARBA" id="ARBA00022840"/>
    </source>
</evidence>
<keyword evidence="3" id="KW-0132">Cell division</keyword>
<gene>
    <name evidence="15" type="ORF">DSTB1V02_LOCUS2529</name>
</gene>
<feature type="coiled-coil region" evidence="12">
    <location>
        <begin position="735"/>
        <end position="920"/>
    </location>
</feature>
<evidence type="ECO:0000256" key="12">
    <source>
        <dbReference type="SAM" id="Coils"/>
    </source>
</evidence>
<dbReference type="FunFam" id="3.40.50.300:FF:000481">
    <property type="entry name" value="Structural maintenance of chromosomes 4"/>
    <property type="match status" value="1"/>
</dbReference>
<keyword evidence="10" id="KW-0131">Cell cycle</keyword>
<dbReference type="SUPFAM" id="SSF52540">
    <property type="entry name" value="P-loop containing nucleoside triphosphate hydrolases"/>
    <property type="match status" value="1"/>
</dbReference>
<dbReference type="Gene3D" id="1.20.5.340">
    <property type="match status" value="1"/>
</dbReference>
<dbReference type="GO" id="GO:0016887">
    <property type="term" value="F:ATP hydrolysis activity"/>
    <property type="evidence" value="ECO:0007669"/>
    <property type="project" value="InterPro"/>
</dbReference>
<keyword evidence="9 11" id="KW-0539">Nucleus</keyword>